<organism evidence="1">
    <name type="scientific">Magnetococcus massalia (strain MO-1)</name>
    <dbReference type="NCBI Taxonomy" id="451514"/>
    <lineage>
        <taxon>Bacteria</taxon>
        <taxon>Pseudomonadati</taxon>
        <taxon>Pseudomonadota</taxon>
        <taxon>Magnetococcia</taxon>
        <taxon>Magnetococcales</taxon>
        <taxon>Magnetococcaceae</taxon>
        <taxon>Magnetococcus</taxon>
    </lineage>
</organism>
<proteinExistence type="predicted"/>
<reference evidence="1" key="1">
    <citation type="submission" date="2015-04" db="EMBL/GenBank/DDBJ databases">
        <authorList>
            <person name="Syromyatnikov M.Y."/>
            <person name="Popov V.N."/>
        </authorList>
    </citation>
    <scope>NUCLEOTIDE SEQUENCE</scope>
    <source>
        <strain evidence="1">MO-1</strain>
    </source>
</reference>
<sequence length="364" mass="42757">MVIMNVGRVVAVQNSKRSGWQLYKTALSLEAYAEQLRSMMIKYENIVEVVEIKRNFTVGELKNEDAETLFQIEECGWIYDLYEGYWFAPHTLPEYMSREPLIKEIYVDYKTSMYGWLPCVISVNYQSVIFYASNVFDPFWDLMEWLEAIADGKAPELRIAIEGGAVELKTFQSSDLTQIALIIIVPDRYTKLDRSEIRLKAVLDRYLLVDAFYTNFKRYINSQAYDPYDWSRFTLRELWNLQHAFLITDKAVRVLTEEDLTQLCSCIYFIDELSYDFVKSQGKEIVAFVRSRVRGEGLESVQLNPDSQSWVDLPAEFFLFTREEKIQFLNELLDEVASWASGHLLYDVQSKKVEDWLEARRDKK</sequence>
<accession>A0A1S7LEB7</accession>
<name>A0A1S7LEB7_MAGMO</name>
<dbReference type="EMBL" id="LO017727">
    <property type="protein sequence ID" value="CRH04464.1"/>
    <property type="molecule type" value="Genomic_DNA"/>
</dbReference>
<evidence type="ECO:0000313" key="1">
    <source>
        <dbReference type="EMBL" id="CRH04464.1"/>
    </source>
</evidence>
<dbReference type="AlphaFoldDB" id="A0A1S7LEB7"/>
<gene>
    <name evidence="1" type="ORF">MAGMO_0251</name>
</gene>
<protein>
    <submittedName>
        <fullName evidence="1">Uncharacterized protein</fullName>
    </submittedName>
</protein>